<accession>A0A927MXU3</accession>
<dbReference type="Pfam" id="PF00440">
    <property type="entry name" value="TetR_N"/>
    <property type="match status" value="1"/>
</dbReference>
<evidence type="ECO:0000313" key="4">
    <source>
        <dbReference type="EMBL" id="MBE1606718.1"/>
    </source>
</evidence>
<evidence type="ECO:0000256" key="2">
    <source>
        <dbReference type="PROSITE-ProRule" id="PRU00335"/>
    </source>
</evidence>
<gene>
    <name evidence="4" type="ORF">HEB94_003566</name>
</gene>
<dbReference type="PANTHER" id="PTHR30055:SF200">
    <property type="entry name" value="HTH-TYPE TRANSCRIPTIONAL REPRESSOR BDCR"/>
    <property type="match status" value="1"/>
</dbReference>
<keyword evidence="1 2" id="KW-0238">DNA-binding</keyword>
<dbReference type="PROSITE" id="PS50977">
    <property type="entry name" value="HTH_TETR_2"/>
    <property type="match status" value="1"/>
</dbReference>
<sequence length="209" mass="21844">MTTTVGATAAGSAGDVAAAGVASTLTPAGQRVLAAACDLFYAEGIHAVGVDAIAAAAGVTKKTLYDRFGSKDALVALCLRARDERWRAWLTSYVDTHGSSPRDRILTVFDGLDAWMAEQNPRGCGFVNALAELPAPEHPGRAVIREQKEWLLGYLTSLVKAAGLRRPARVASALMVLQEGATIAHATGVPARPARQAREVAALLLDQAG</sequence>
<dbReference type="GO" id="GO:0000976">
    <property type="term" value="F:transcription cis-regulatory region binding"/>
    <property type="evidence" value="ECO:0007669"/>
    <property type="project" value="TreeGrafter"/>
</dbReference>
<dbReference type="PANTHER" id="PTHR30055">
    <property type="entry name" value="HTH-TYPE TRANSCRIPTIONAL REGULATOR RUTR"/>
    <property type="match status" value="1"/>
</dbReference>
<feature type="DNA-binding region" description="H-T-H motif" evidence="2">
    <location>
        <begin position="49"/>
        <end position="68"/>
    </location>
</feature>
<dbReference type="Proteomes" id="UP000638648">
    <property type="component" value="Unassembled WGS sequence"/>
</dbReference>
<dbReference type="Gene3D" id="1.10.357.10">
    <property type="entry name" value="Tetracycline Repressor, domain 2"/>
    <property type="match status" value="1"/>
</dbReference>
<feature type="domain" description="HTH tetR-type" evidence="3">
    <location>
        <begin position="26"/>
        <end position="86"/>
    </location>
</feature>
<dbReference type="RefSeq" id="WP_192750799.1">
    <property type="nucleotide sequence ID" value="NZ_BAABJL010000109.1"/>
</dbReference>
<evidence type="ECO:0000313" key="5">
    <source>
        <dbReference type="Proteomes" id="UP000638648"/>
    </source>
</evidence>
<name>A0A927MXU3_9ACTN</name>
<dbReference type="InterPro" id="IPR050109">
    <property type="entry name" value="HTH-type_TetR-like_transc_reg"/>
</dbReference>
<evidence type="ECO:0000259" key="3">
    <source>
        <dbReference type="PROSITE" id="PS50977"/>
    </source>
</evidence>
<dbReference type="InterPro" id="IPR036271">
    <property type="entry name" value="Tet_transcr_reg_TetR-rel_C_sf"/>
</dbReference>
<comment type="caution">
    <text evidence="4">The sequence shown here is derived from an EMBL/GenBank/DDBJ whole genome shotgun (WGS) entry which is preliminary data.</text>
</comment>
<reference evidence="4" key="1">
    <citation type="submission" date="2020-10" db="EMBL/GenBank/DDBJ databases">
        <title>Sequencing the genomes of 1000 actinobacteria strains.</title>
        <authorList>
            <person name="Klenk H.-P."/>
        </authorList>
    </citation>
    <scope>NUCLEOTIDE SEQUENCE</scope>
    <source>
        <strain evidence="4">DSM 45354</strain>
    </source>
</reference>
<dbReference type="AlphaFoldDB" id="A0A927MXU3"/>
<dbReference type="PRINTS" id="PR00455">
    <property type="entry name" value="HTHTETR"/>
</dbReference>
<dbReference type="SUPFAM" id="SSF48498">
    <property type="entry name" value="Tetracyclin repressor-like, C-terminal domain"/>
    <property type="match status" value="1"/>
</dbReference>
<evidence type="ECO:0000256" key="1">
    <source>
        <dbReference type="ARBA" id="ARBA00023125"/>
    </source>
</evidence>
<organism evidence="4 5">
    <name type="scientific">Actinopolymorpha pittospori</name>
    <dbReference type="NCBI Taxonomy" id="648752"/>
    <lineage>
        <taxon>Bacteria</taxon>
        <taxon>Bacillati</taxon>
        <taxon>Actinomycetota</taxon>
        <taxon>Actinomycetes</taxon>
        <taxon>Propionibacteriales</taxon>
        <taxon>Actinopolymorphaceae</taxon>
        <taxon>Actinopolymorpha</taxon>
    </lineage>
</organism>
<dbReference type="EMBL" id="JADBEM010000001">
    <property type="protein sequence ID" value="MBE1606718.1"/>
    <property type="molecule type" value="Genomic_DNA"/>
</dbReference>
<keyword evidence="5" id="KW-1185">Reference proteome</keyword>
<dbReference type="SUPFAM" id="SSF46689">
    <property type="entry name" value="Homeodomain-like"/>
    <property type="match status" value="1"/>
</dbReference>
<dbReference type="GO" id="GO:0003700">
    <property type="term" value="F:DNA-binding transcription factor activity"/>
    <property type="evidence" value="ECO:0007669"/>
    <property type="project" value="TreeGrafter"/>
</dbReference>
<dbReference type="InterPro" id="IPR001647">
    <property type="entry name" value="HTH_TetR"/>
</dbReference>
<proteinExistence type="predicted"/>
<dbReference type="InterPro" id="IPR009057">
    <property type="entry name" value="Homeodomain-like_sf"/>
</dbReference>
<protein>
    <submittedName>
        <fullName evidence="4">AcrR family transcriptional regulator</fullName>
    </submittedName>
</protein>